<dbReference type="InterPro" id="IPR017871">
    <property type="entry name" value="ABC_transporter-like_CS"/>
</dbReference>
<dbReference type="Gene3D" id="2.40.50.100">
    <property type="match status" value="1"/>
</dbReference>
<dbReference type="PANTHER" id="PTHR43875:SF1">
    <property type="entry name" value="OSMOPROTECTIVE COMPOUNDS UPTAKE ATP-BINDING PROTEIN GGTA"/>
    <property type="match status" value="1"/>
</dbReference>
<evidence type="ECO:0000256" key="3">
    <source>
        <dbReference type="ARBA" id="ARBA00022840"/>
    </source>
</evidence>
<dbReference type="InterPro" id="IPR003439">
    <property type="entry name" value="ABC_transporter-like_ATP-bd"/>
</dbReference>
<comment type="caution">
    <text evidence="5">The sequence shown here is derived from an EMBL/GenBank/DDBJ whole genome shotgun (WGS) entry which is preliminary data.</text>
</comment>
<dbReference type="GO" id="GO:0016887">
    <property type="term" value="F:ATP hydrolysis activity"/>
    <property type="evidence" value="ECO:0007669"/>
    <property type="project" value="InterPro"/>
</dbReference>
<sequence>MAQVRLEHVGKVYPGNVRAVNDFNLTINDGEFMVMVGPSGCGKSTTLRMVAGLEEISEGTVTIGDRVVNDVLPKDRDIAMVFQNYALYPDKTVYENMAFCLKKRNFMPPANNDDAGFLGSLTSWWKNRQIKRAEIDRRVREAADILGINELLNRRPKALSGGQRQRVAVGRCIVRNPAVFLFDEPLSNLDAKMRVQMRTEISRLHNRLETTMIYVTHDQTEAMTMGDRIVVMKDGLIQQVATPADLYDSPKNIFVAGFIGTPPMNFFDARIAKVDGKLQIKEESFALDVPAAWQAKLEPYIDKKVVFGLRPEHVGSPSAEGIEHAPTIPAVVEVIEPMGSETYLYMKTGATGFIARVDPHRSCEVGDQLNLAVIMANGHVFDVDTTASII</sequence>
<dbReference type="CDD" id="cd03301">
    <property type="entry name" value="ABC_MalK_N"/>
    <property type="match status" value="1"/>
</dbReference>
<proteinExistence type="predicted"/>
<dbReference type="EMBL" id="JAUSVL010000001">
    <property type="protein sequence ID" value="MDQ0288133.1"/>
    <property type="molecule type" value="Genomic_DNA"/>
</dbReference>
<dbReference type="Proteomes" id="UP001238163">
    <property type="component" value="Unassembled WGS sequence"/>
</dbReference>
<evidence type="ECO:0000313" key="5">
    <source>
        <dbReference type="EMBL" id="MDQ0288133.1"/>
    </source>
</evidence>
<name>A0AAE4AMQ7_9BACT</name>
<dbReference type="RefSeq" id="WP_307259346.1">
    <property type="nucleotide sequence ID" value="NZ_JAUSVL010000001.1"/>
</dbReference>
<dbReference type="Gene3D" id="3.40.50.300">
    <property type="entry name" value="P-loop containing nucleotide triphosphate hydrolases"/>
    <property type="match status" value="1"/>
</dbReference>
<dbReference type="GO" id="GO:0008643">
    <property type="term" value="P:carbohydrate transport"/>
    <property type="evidence" value="ECO:0007669"/>
    <property type="project" value="InterPro"/>
</dbReference>
<evidence type="ECO:0000256" key="2">
    <source>
        <dbReference type="ARBA" id="ARBA00022741"/>
    </source>
</evidence>
<dbReference type="InterPro" id="IPR003593">
    <property type="entry name" value="AAA+_ATPase"/>
</dbReference>
<dbReference type="SUPFAM" id="SSF50331">
    <property type="entry name" value="MOP-like"/>
    <property type="match status" value="1"/>
</dbReference>
<dbReference type="Gene3D" id="2.40.50.140">
    <property type="entry name" value="Nucleic acid-binding proteins"/>
    <property type="match status" value="1"/>
</dbReference>
<evidence type="ECO:0000256" key="1">
    <source>
        <dbReference type="ARBA" id="ARBA00022448"/>
    </source>
</evidence>
<dbReference type="GO" id="GO:0055052">
    <property type="term" value="C:ATP-binding cassette (ABC) transporter complex, substrate-binding subunit-containing"/>
    <property type="evidence" value="ECO:0007669"/>
    <property type="project" value="TreeGrafter"/>
</dbReference>
<gene>
    <name evidence="5" type="ORF">J3R75_000240</name>
</gene>
<keyword evidence="6" id="KW-1185">Reference proteome</keyword>
<dbReference type="GO" id="GO:0005524">
    <property type="term" value="F:ATP binding"/>
    <property type="evidence" value="ECO:0007669"/>
    <property type="project" value="UniProtKB-KW"/>
</dbReference>
<feature type="domain" description="ABC transporter" evidence="4">
    <location>
        <begin position="4"/>
        <end position="259"/>
    </location>
</feature>
<dbReference type="InterPro" id="IPR008995">
    <property type="entry name" value="Mo/tungstate-bd_C_term_dom"/>
</dbReference>
<organism evidence="5 6">
    <name type="scientific">Oligosphaera ethanolica</name>
    <dbReference type="NCBI Taxonomy" id="760260"/>
    <lineage>
        <taxon>Bacteria</taxon>
        <taxon>Pseudomonadati</taxon>
        <taxon>Lentisphaerota</taxon>
        <taxon>Oligosphaeria</taxon>
        <taxon>Oligosphaerales</taxon>
        <taxon>Oligosphaeraceae</taxon>
        <taxon>Oligosphaera</taxon>
    </lineage>
</organism>
<dbReference type="GO" id="GO:0140359">
    <property type="term" value="F:ABC-type transporter activity"/>
    <property type="evidence" value="ECO:0007669"/>
    <property type="project" value="InterPro"/>
</dbReference>
<evidence type="ECO:0000313" key="6">
    <source>
        <dbReference type="Proteomes" id="UP001238163"/>
    </source>
</evidence>
<dbReference type="AlphaFoldDB" id="A0AAE4AMQ7"/>
<dbReference type="InterPro" id="IPR012340">
    <property type="entry name" value="NA-bd_OB-fold"/>
</dbReference>
<dbReference type="SMART" id="SM00382">
    <property type="entry name" value="AAA"/>
    <property type="match status" value="1"/>
</dbReference>
<keyword evidence="2" id="KW-0547">Nucleotide-binding</keyword>
<dbReference type="InterPro" id="IPR027417">
    <property type="entry name" value="P-loop_NTPase"/>
</dbReference>
<accession>A0AAE4AMQ7</accession>
<keyword evidence="1" id="KW-0813">Transport</keyword>
<keyword evidence="5" id="KW-0762">Sugar transport</keyword>
<dbReference type="Pfam" id="PF17912">
    <property type="entry name" value="OB_MalK"/>
    <property type="match status" value="1"/>
</dbReference>
<reference evidence="5" key="1">
    <citation type="submission" date="2023-07" db="EMBL/GenBank/DDBJ databases">
        <title>Genomic Encyclopedia of Type Strains, Phase IV (KMG-IV): sequencing the most valuable type-strain genomes for metagenomic binning, comparative biology and taxonomic classification.</title>
        <authorList>
            <person name="Goeker M."/>
        </authorList>
    </citation>
    <scope>NUCLEOTIDE SEQUENCE</scope>
    <source>
        <strain evidence="5">DSM 24202</strain>
    </source>
</reference>
<dbReference type="FunFam" id="3.40.50.300:FF:000042">
    <property type="entry name" value="Maltose/maltodextrin ABC transporter, ATP-binding protein"/>
    <property type="match status" value="1"/>
</dbReference>
<dbReference type="InterPro" id="IPR047641">
    <property type="entry name" value="ABC_transpr_MalK/UgpC-like"/>
</dbReference>
<evidence type="ECO:0000259" key="4">
    <source>
        <dbReference type="PROSITE" id="PS50893"/>
    </source>
</evidence>
<keyword evidence="3 5" id="KW-0067">ATP-binding</keyword>
<protein>
    <submittedName>
        <fullName evidence="5">Multiple sugar transport system ATP-binding protein</fullName>
    </submittedName>
</protein>
<dbReference type="InterPro" id="IPR015855">
    <property type="entry name" value="ABC_transpr_MalK-like"/>
</dbReference>
<dbReference type="SUPFAM" id="SSF52540">
    <property type="entry name" value="P-loop containing nucleoside triphosphate hydrolases"/>
    <property type="match status" value="1"/>
</dbReference>
<dbReference type="Pfam" id="PF00005">
    <property type="entry name" value="ABC_tran"/>
    <property type="match status" value="1"/>
</dbReference>
<dbReference type="PROSITE" id="PS50893">
    <property type="entry name" value="ABC_TRANSPORTER_2"/>
    <property type="match status" value="1"/>
</dbReference>
<dbReference type="PANTHER" id="PTHR43875">
    <property type="entry name" value="MALTODEXTRIN IMPORT ATP-BINDING PROTEIN MSMX"/>
    <property type="match status" value="1"/>
</dbReference>
<dbReference type="InterPro" id="IPR040582">
    <property type="entry name" value="OB_MalK-like"/>
</dbReference>
<dbReference type="PROSITE" id="PS00211">
    <property type="entry name" value="ABC_TRANSPORTER_1"/>
    <property type="match status" value="1"/>
</dbReference>